<dbReference type="InterPro" id="IPR016478">
    <property type="entry name" value="GTPase_MTG1"/>
</dbReference>
<comment type="similarity">
    <text evidence="4">Belongs to the TRAFAC class YlqF/YawG GTPase family. MTG1 subfamily.</text>
</comment>
<feature type="binding site" evidence="5">
    <location>
        <position position="172"/>
    </location>
    <ligand>
        <name>GTP</name>
        <dbReference type="ChEBI" id="CHEBI:37565"/>
    </ligand>
</feature>
<dbReference type="GO" id="GO:0006412">
    <property type="term" value="P:translation"/>
    <property type="evidence" value="ECO:0007669"/>
    <property type="project" value="TreeGrafter"/>
</dbReference>
<protein>
    <recommendedName>
        <fullName evidence="1 4">Ribosome biogenesis GTPase A</fullName>
    </recommendedName>
</protein>
<keyword evidence="9" id="KW-1185">Reference proteome</keyword>
<evidence type="ECO:0000256" key="1">
    <source>
        <dbReference type="ARBA" id="ARBA00014898"/>
    </source>
</evidence>
<feature type="binding site" evidence="5">
    <location>
        <begin position="60"/>
        <end position="63"/>
    </location>
    <ligand>
        <name>GTP</name>
        <dbReference type="ChEBI" id="CHEBI:37565"/>
    </ligand>
</feature>
<dbReference type="PANTHER" id="PTHR45782:SF4">
    <property type="entry name" value="MITOCHONDRIAL RIBOSOME-ASSOCIATED GTPASE 1"/>
    <property type="match status" value="1"/>
</dbReference>
<feature type="region of interest" description="Disordered" evidence="6">
    <location>
        <begin position="286"/>
        <end position="310"/>
    </location>
</feature>
<evidence type="ECO:0000259" key="7">
    <source>
        <dbReference type="PROSITE" id="PS51721"/>
    </source>
</evidence>
<evidence type="ECO:0000256" key="6">
    <source>
        <dbReference type="SAM" id="MobiDB-lite"/>
    </source>
</evidence>
<dbReference type="PIRSF" id="PIRSF006230">
    <property type="entry name" value="MG442"/>
    <property type="match status" value="1"/>
</dbReference>
<dbReference type="Gene3D" id="3.40.50.300">
    <property type="entry name" value="P-loop containing nucleotide triphosphate hydrolases"/>
    <property type="match status" value="1"/>
</dbReference>
<dbReference type="GO" id="GO:0005737">
    <property type="term" value="C:cytoplasm"/>
    <property type="evidence" value="ECO:0007669"/>
    <property type="project" value="UniProtKB-SubCell"/>
</dbReference>
<dbReference type="PANTHER" id="PTHR45782">
    <property type="entry name" value="MITOCHONDRIAL RIBOSOME-ASSOCIATED GTPASE 1"/>
    <property type="match status" value="1"/>
</dbReference>
<evidence type="ECO:0000256" key="4">
    <source>
        <dbReference type="PIRNR" id="PIRNR006230"/>
    </source>
</evidence>
<evidence type="ECO:0000256" key="5">
    <source>
        <dbReference type="PIRSR" id="PIRSR006230-1"/>
    </source>
</evidence>
<dbReference type="InterPro" id="IPR006073">
    <property type="entry name" value="GTP-bd"/>
</dbReference>
<dbReference type="InterPro" id="IPR030378">
    <property type="entry name" value="G_CP_dom"/>
</dbReference>
<name>A0A923NFH9_9FIRM</name>
<dbReference type="Gene3D" id="1.10.1580.10">
    <property type="match status" value="1"/>
</dbReference>
<dbReference type="PROSITE" id="PS51721">
    <property type="entry name" value="G_CP"/>
    <property type="match status" value="1"/>
</dbReference>
<keyword evidence="3 4" id="KW-0342">GTP-binding</keyword>
<keyword evidence="4" id="KW-0963">Cytoplasm</keyword>
<dbReference type="CDD" id="cd01856">
    <property type="entry name" value="YlqF"/>
    <property type="match status" value="1"/>
</dbReference>
<proteinExistence type="inferred from homology"/>
<organism evidence="8 9">
    <name type="scientific">Lentihominibacter faecis</name>
    <dbReference type="NCBI Taxonomy" id="2764712"/>
    <lineage>
        <taxon>Bacteria</taxon>
        <taxon>Bacillati</taxon>
        <taxon>Bacillota</taxon>
        <taxon>Clostridia</taxon>
        <taxon>Peptostreptococcales</taxon>
        <taxon>Anaerovoracaceae</taxon>
        <taxon>Lentihominibacter</taxon>
    </lineage>
</organism>
<dbReference type="InterPro" id="IPR023179">
    <property type="entry name" value="GTP-bd_ortho_bundle_sf"/>
</dbReference>
<comment type="function">
    <text evidence="4">Required for a late step of 50S ribosomal subunit assembly. Has GTPase activity.</text>
</comment>
<sequence length="310" mass="34625">MIDNINWYPGHMKKTRELIQENLKMVDAVIEVIDARIPISSRNPIIDELVKSKPRIIVLNKSDLADDKAVKDWAETFRRQGNKALAMNCMSGAGSKELFRLLSSMEAEKNKDKVRQKPYRLMIVGVPNVGKSSLINRMTGKKSAQTGDRPGVTRGKQWLRLQNGMQLLDTPGILWPKFEDPKAGLNLAFCGSIKDEILDVPTLAMELIGVLAEHYPQLLMDRYKLEETGETPLETMEMMAQKRGCILPGKRIDYERIGKLTLDEFRGGKIGRITLELPPVPAKNAAQVPAKNAVADSHSPAETPAKEAQE</sequence>
<evidence type="ECO:0000313" key="9">
    <source>
        <dbReference type="Proteomes" id="UP000644115"/>
    </source>
</evidence>
<dbReference type="InterPro" id="IPR019991">
    <property type="entry name" value="GTP-bd_ribosome_bgen"/>
</dbReference>
<gene>
    <name evidence="8" type="primary">ylqF</name>
    <name evidence="8" type="ORF">H8876_09005</name>
</gene>
<feature type="binding site" evidence="5">
    <location>
        <begin position="128"/>
        <end position="133"/>
    </location>
    <ligand>
        <name>GTP</name>
        <dbReference type="ChEBI" id="CHEBI:37565"/>
    </ligand>
</feature>
<dbReference type="Pfam" id="PF01926">
    <property type="entry name" value="MMR_HSR1"/>
    <property type="match status" value="1"/>
</dbReference>
<dbReference type="EMBL" id="JACRWC010000109">
    <property type="protein sequence ID" value="MBC6000136.1"/>
    <property type="molecule type" value="Genomic_DNA"/>
</dbReference>
<keyword evidence="2 4" id="KW-0547">Nucleotide-binding</keyword>
<comment type="caution">
    <text evidence="8">The sequence shown here is derived from an EMBL/GenBank/DDBJ whole genome shotgun (WGS) entry which is preliminary data.</text>
</comment>
<evidence type="ECO:0000313" key="8">
    <source>
        <dbReference type="EMBL" id="MBC6000136.1"/>
    </source>
</evidence>
<dbReference type="InterPro" id="IPR027417">
    <property type="entry name" value="P-loop_NTPase"/>
</dbReference>
<dbReference type="Proteomes" id="UP000644115">
    <property type="component" value="Unassembled WGS sequence"/>
</dbReference>
<comment type="subcellular location">
    <subcellularLocation>
        <location evidence="4">Cytoplasm</location>
    </subcellularLocation>
</comment>
<accession>A0A923NFH9</accession>
<dbReference type="AlphaFoldDB" id="A0A923NFH9"/>
<feature type="domain" description="CP-type G" evidence="7">
    <location>
        <begin position="15"/>
        <end position="176"/>
    </location>
</feature>
<dbReference type="NCBIfam" id="TIGR03596">
    <property type="entry name" value="GTPase_YlqF"/>
    <property type="match status" value="1"/>
</dbReference>
<dbReference type="RefSeq" id="WP_249287465.1">
    <property type="nucleotide sequence ID" value="NZ_JACRWC010000109.1"/>
</dbReference>
<evidence type="ECO:0000256" key="2">
    <source>
        <dbReference type="ARBA" id="ARBA00022741"/>
    </source>
</evidence>
<reference evidence="8" key="1">
    <citation type="submission" date="2020-08" db="EMBL/GenBank/DDBJ databases">
        <authorList>
            <person name="Liu C."/>
            <person name="Sun Q."/>
        </authorList>
    </citation>
    <scope>NUCLEOTIDE SEQUENCE</scope>
    <source>
        <strain evidence="8">BX16</strain>
    </source>
</reference>
<evidence type="ECO:0000256" key="3">
    <source>
        <dbReference type="ARBA" id="ARBA00023134"/>
    </source>
</evidence>
<dbReference type="GO" id="GO:0003924">
    <property type="term" value="F:GTPase activity"/>
    <property type="evidence" value="ECO:0007669"/>
    <property type="project" value="TreeGrafter"/>
</dbReference>
<dbReference type="SUPFAM" id="SSF52540">
    <property type="entry name" value="P-loop containing nucleoside triphosphate hydrolases"/>
    <property type="match status" value="1"/>
</dbReference>
<dbReference type="FunFam" id="3.40.50.300:FF:000590">
    <property type="entry name" value="Ribosome biogenesis GTPase A"/>
    <property type="match status" value="1"/>
</dbReference>
<dbReference type="GO" id="GO:0005525">
    <property type="term" value="F:GTP binding"/>
    <property type="evidence" value="ECO:0007669"/>
    <property type="project" value="UniProtKB-KW"/>
</dbReference>